<accession>A0A9D4HPR0</accession>
<sequence length="75" mass="8274">MSGDLLLGIGYSNTAVIPKVRTTRYGISSFRFSAARLWNYLPQNFRDQSNYNCFRSLVSAWSGECCACSCCSAAS</sequence>
<reference evidence="1" key="2">
    <citation type="submission" date="2020-11" db="EMBL/GenBank/DDBJ databases">
        <authorList>
            <person name="McCartney M.A."/>
            <person name="Auch B."/>
            <person name="Kono T."/>
            <person name="Mallez S."/>
            <person name="Becker A."/>
            <person name="Gohl D.M."/>
            <person name="Silverstein K.A.T."/>
            <person name="Koren S."/>
            <person name="Bechman K.B."/>
            <person name="Herman A."/>
            <person name="Abrahante J.E."/>
            <person name="Garbe J."/>
        </authorList>
    </citation>
    <scope>NUCLEOTIDE SEQUENCE</scope>
    <source>
        <strain evidence="1">Duluth1</strain>
        <tissue evidence="1">Whole animal</tissue>
    </source>
</reference>
<evidence type="ECO:0000313" key="2">
    <source>
        <dbReference type="Proteomes" id="UP000828390"/>
    </source>
</evidence>
<dbReference type="Proteomes" id="UP000828390">
    <property type="component" value="Unassembled WGS sequence"/>
</dbReference>
<dbReference type="AlphaFoldDB" id="A0A9D4HPR0"/>
<name>A0A9D4HPR0_DREPO</name>
<gene>
    <name evidence="1" type="ORF">DPMN_052282</name>
</gene>
<keyword evidence="2" id="KW-1185">Reference proteome</keyword>
<proteinExistence type="predicted"/>
<dbReference type="EMBL" id="JAIWYP010000012">
    <property type="protein sequence ID" value="KAH3726415.1"/>
    <property type="molecule type" value="Genomic_DNA"/>
</dbReference>
<evidence type="ECO:0000313" key="1">
    <source>
        <dbReference type="EMBL" id="KAH3726415.1"/>
    </source>
</evidence>
<protein>
    <submittedName>
        <fullName evidence="1">Uncharacterized protein</fullName>
    </submittedName>
</protein>
<organism evidence="1 2">
    <name type="scientific">Dreissena polymorpha</name>
    <name type="common">Zebra mussel</name>
    <name type="synonym">Mytilus polymorpha</name>
    <dbReference type="NCBI Taxonomy" id="45954"/>
    <lineage>
        <taxon>Eukaryota</taxon>
        <taxon>Metazoa</taxon>
        <taxon>Spiralia</taxon>
        <taxon>Lophotrochozoa</taxon>
        <taxon>Mollusca</taxon>
        <taxon>Bivalvia</taxon>
        <taxon>Autobranchia</taxon>
        <taxon>Heteroconchia</taxon>
        <taxon>Euheterodonta</taxon>
        <taxon>Imparidentia</taxon>
        <taxon>Neoheterodontei</taxon>
        <taxon>Myida</taxon>
        <taxon>Dreissenoidea</taxon>
        <taxon>Dreissenidae</taxon>
        <taxon>Dreissena</taxon>
    </lineage>
</organism>
<comment type="caution">
    <text evidence="1">The sequence shown here is derived from an EMBL/GenBank/DDBJ whole genome shotgun (WGS) entry which is preliminary data.</text>
</comment>
<reference evidence="1" key="1">
    <citation type="journal article" date="2019" name="bioRxiv">
        <title>The Genome of the Zebra Mussel, Dreissena polymorpha: A Resource for Invasive Species Research.</title>
        <authorList>
            <person name="McCartney M.A."/>
            <person name="Auch B."/>
            <person name="Kono T."/>
            <person name="Mallez S."/>
            <person name="Zhang Y."/>
            <person name="Obille A."/>
            <person name="Becker A."/>
            <person name="Abrahante J.E."/>
            <person name="Garbe J."/>
            <person name="Badalamenti J.P."/>
            <person name="Herman A."/>
            <person name="Mangelson H."/>
            <person name="Liachko I."/>
            <person name="Sullivan S."/>
            <person name="Sone E.D."/>
            <person name="Koren S."/>
            <person name="Silverstein K.A.T."/>
            <person name="Beckman K.B."/>
            <person name="Gohl D.M."/>
        </authorList>
    </citation>
    <scope>NUCLEOTIDE SEQUENCE</scope>
    <source>
        <strain evidence="1">Duluth1</strain>
        <tissue evidence="1">Whole animal</tissue>
    </source>
</reference>